<dbReference type="EMBL" id="BMAT01005578">
    <property type="protein sequence ID" value="GFR96423.1"/>
    <property type="molecule type" value="Genomic_DNA"/>
</dbReference>
<organism evidence="2 3">
    <name type="scientific">Elysia marginata</name>
    <dbReference type="NCBI Taxonomy" id="1093978"/>
    <lineage>
        <taxon>Eukaryota</taxon>
        <taxon>Metazoa</taxon>
        <taxon>Spiralia</taxon>
        <taxon>Lophotrochozoa</taxon>
        <taxon>Mollusca</taxon>
        <taxon>Gastropoda</taxon>
        <taxon>Heterobranchia</taxon>
        <taxon>Euthyneura</taxon>
        <taxon>Panpulmonata</taxon>
        <taxon>Sacoglossa</taxon>
        <taxon>Placobranchoidea</taxon>
        <taxon>Plakobranchidae</taxon>
        <taxon>Elysia</taxon>
    </lineage>
</organism>
<keyword evidence="1" id="KW-0732">Signal</keyword>
<dbReference type="AlphaFoldDB" id="A0AAV4HH86"/>
<reference evidence="2 3" key="1">
    <citation type="journal article" date="2021" name="Elife">
        <title>Chloroplast acquisition without the gene transfer in kleptoplastic sea slugs, Plakobranchus ocellatus.</title>
        <authorList>
            <person name="Maeda T."/>
            <person name="Takahashi S."/>
            <person name="Yoshida T."/>
            <person name="Shimamura S."/>
            <person name="Takaki Y."/>
            <person name="Nagai Y."/>
            <person name="Toyoda A."/>
            <person name="Suzuki Y."/>
            <person name="Arimoto A."/>
            <person name="Ishii H."/>
            <person name="Satoh N."/>
            <person name="Nishiyama T."/>
            <person name="Hasebe M."/>
            <person name="Maruyama T."/>
            <person name="Minagawa J."/>
            <person name="Obokata J."/>
            <person name="Shigenobu S."/>
        </authorList>
    </citation>
    <scope>NUCLEOTIDE SEQUENCE [LARGE SCALE GENOMIC DNA]</scope>
</reference>
<comment type="caution">
    <text evidence="2">The sequence shown here is derived from an EMBL/GenBank/DDBJ whole genome shotgun (WGS) entry which is preliminary data.</text>
</comment>
<feature type="chain" id="PRO_5044022517" description="Apple domain-containing protein" evidence="1">
    <location>
        <begin position="25"/>
        <end position="202"/>
    </location>
</feature>
<dbReference type="Proteomes" id="UP000762676">
    <property type="component" value="Unassembled WGS sequence"/>
</dbReference>
<evidence type="ECO:0008006" key="4">
    <source>
        <dbReference type="Google" id="ProtNLM"/>
    </source>
</evidence>
<protein>
    <recommendedName>
        <fullName evidence="4">Apple domain-containing protein</fullName>
    </recommendedName>
</protein>
<evidence type="ECO:0000313" key="3">
    <source>
        <dbReference type="Proteomes" id="UP000762676"/>
    </source>
</evidence>
<name>A0AAV4HH86_9GAST</name>
<accession>A0AAV4HH86</accession>
<sequence length="202" mass="22976">MKLVKQHQFICLALSILTFHTTWCSNNKLRGFLVKPGRHVTAGGTEITRVSEPGLTMLRCAALCSREDCGVFQFNSVTKLCITLKQRLYQLQLTSDLHWDLGYTQVSEVTFGDWTLVFRLQKETSVPAYETWIQDGRHDDKPLASSLPLSCVRVFDYASCNQHFRSHILDNWSGITDPRHLLSLLTSWLSTSSLPRNLTTVT</sequence>
<proteinExistence type="predicted"/>
<keyword evidence="3" id="KW-1185">Reference proteome</keyword>
<evidence type="ECO:0000256" key="1">
    <source>
        <dbReference type="SAM" id="SignalP"/>
    </source>
</evidence>
<gene>
    <name evidence="2" type="ORF">ElyMa_002720900</name>
</gene>
<evidence type="ECO:0000313" key="2">
    <source>
        <dbReference type="EMBL" id="GFR96423.1"/>
    </source>
</evidence>
<feature type="signal peptide" evidence="1">
    <location>
        <begin position="1"/>
        <end position="24"/>
    </location>
</feature>